<name>S8E706_9LAMI</name>
<protein>
    <recommendedName>
        <fullName evidence="3">Isopenicillin N synthase-like Fe(2+) 2OG dioxygenase domain-containing protein</fullName>
    </recommendedName>
</protein>
<proteinExistence type="predicted"/>
<dbReference type="Proteomes" id="UP000015453">
    <property type="component" value="Unassembled WGS sequence"/>
</dbReference>
<evidence type="ECO:0008006" key="3">
    <source>
        <dbReference type="Google" id="ProtNLM"/>
    </source>
</evidence>
<feature type="non-terminal residue" evidence="1">
    <location>
        <position position="1"/>
    </location>
</feature>
<sequence>IQLYEVDHSDLLKLASEQPSDQRLESIRQALIRNLGRGGPGLVSVAGVSQGQSLRQHLLPLARKMALLNRDEQKRVLRDHNLGSDVPLKNLDRCVSSYAMQLKLGEQSRCIMAFDDGDFKSLGSKFRELGFLMMELGFSLARVCDKSLDGCEVEQALLQCGSAKGRLIHYHSIADNAKENLWQQWHYDYGIFTVLTSPLFLSVGVGLGDTVECESPDGHTHLQLFHPELKRVVKVKVSKGCFIIQVGEAGCLLSKGQLRATLHSVVRPTSAVNLSRETLAIFLQPSWNKILSASNLDDDDEGGSEIDAGINRIVPPLSWRLRDGMTFAEFARETTKQYYGSGGLQSS</sequence>
<dbReference type="InterPro" id="IPR027443">
    <property type="entry name" value="IPNS-like_sf"/>
</dbReference>
<dbReference type="PANTHER" id="PTHR48253:SF2">
    <property type="entry name" value="ISOPENICILLIN N SYNTHASE-LIKE FE(2+) 2OG DIOXYGENASE DOMAIN-CONTAINING PROTEIN"/>
    <property type="match status" value="1"/>
</dbReference>
<reference evidence="1 2" key="1">
    <citation type="journal article" date="2013" name="BMC Genomics">
        <title>The miniature genome of a carnivorous plant Genlisea aurea contains a low number of genes and short non-coding sequences.</title>
        <authorList>
            <person name="Leushkin E.V."/>
            <person name="Sutormin R.A."/>
            <person name="Nabieva E.R."/>
            <person name="Penin A.A."/>
            <person name="Kondrashov A.S."/>
            <person name="Logacheva M.D."/>
        </authorList>
    </citation>
    <scope>NUCLEOTIDE SEQUENCE [LARGE SCALE GENOMIC DNA]</scope>
</reference>
<organism evidence="1 2">
    <name type="scientific">Genlisea aurea</name>
    <dbReference type="NCBI Taxonomy" id="192259"/>
    <lineage>
        <taxon>Eukaryota</taxon>
        <taxon>Viridiplantae</taxon>
        <taxon>Streptophyta</taxon>
        <taxon>Embryophyta</taxon>
        <taxon>Tracheophyta</taxon>
        <taxon>Spermatophyta</taxon>
        <taxon>Magnoliopsida</taxon>
        <taxon>eudicotyledons</taxon>
        <taxon>Gunneridae</taxon>
        <taxon>Pentapetalae</taxon>
        <taxon>asterids</taxon>
        <taxon>lamiids</taxon>
        <taxon>Lamiales</taxon>
        <taxon>Lentibulariaceae</taxon>
        <taxon>Genlisea</taxon>
    </lineage>
</organism>
<dbReference type="OrthoDB" id="438224at2759"/>
<evidence type="ECO:0000313" key="2">
    <source>
        <dbReference type="Proteomes" id="UP000015453"/>
    </source>
</evidence>
<dbReference type="PANTHER" id="PTHR48253">
    <property type="match status" value="1"/>
</dbReference>
<evidence type="ECO:0000313" key="1">
    <source>
        <dbReference type="EMBL" id="EPS71628.1"/>
    </source>
</evidence>
<dbReference type="SUPFAM" id="SSF51197">
    <property type="entry name" value="Clavaminate synthase-like"/>
    <property type="match status" value="1"/>
</dbReference>
<dbReference type="EMBL" id="AUSU01001172">
    <property type="protein sequence ID" value="EPS71628.1"/>
    <property type="molecule type" value="Genomic_DNA"/>
</dbReference>
<keyword evidence="2" id="KW-1185">Reference proteome</keyword>
<feature type="non-terminal residue" evidence="1">
    <location>
        <position position="347"/>
    </location>
</feature>
<accession>S8E706</accession>
<dbReference type="Gene3D" id="2.60.120.330">
    <property type="entry name" value="B-lactam Antibiotic, Isopenicillin N Synthase, Chain"/>
    <property type="match status" value="1"/>
</dbReference>
<gene>
    <name evidence="1" type="ORF">M569_03133</name>
</gene>
<dbReference type="AlphaFoldDB" id="S8E706"/>
<comment type="caution">
    <text evidence="1">The sequence shown here is derived from an EMBL/GenBank/DDBJ whole genome shotgun (WGS) entry which is preliminary data.</text>
</comment>